<dbReference type="EMBL" id="CM055099">
    <property type="protein sequence ID" value="KAJ7548049.1"/>
    <property type="molecule type" value="Genomic_DNA"/>
</dbReference>
<protein>
    <submittedName>
        <fullName evidence="1">Uncharacterized protein</fullName>
    </submittedName>
</protein>
<sequence>MALKSKQTGVHKDAASPYSKISAASLSSLAASSPLYSCRSAKSPTITPALAASISLSSQRKPHTRQSDLAMVSGWLQAMKAASPPRAATLQSANFNGSRQAVLEAQYIDWVAKHPSALANFEKMMEAGKGKQVALFLDYDGTLSPIVEDPDRAYMSDAMRAAVKEVATHFPTAIISGRSRDKVYEFVQLAELFYAGSHGMDIMGPAEGCNGVKVDGTRGMDEKGNEIVFSQPASEFLPMMNEVFCRSCCIIVLYKVLKLSVLKQSDIQVCKALEQRSKNIQGAKIEHNKFCVSIHFRRVKEENWRALAEEVQKVLKNYPKLFLTQGRKVLELRPSIAWDKGKAVEFLMKALGLGLNGDVLPVYIGDDQTDEDAFSVLNEKHNGYSILVSNVAKKTNASFSLRDPCEVMDFVHSLVKWKLKSSHEQNSS</sequence>
<organism evidence="1 2">
    <name type="scientific">Diphasiastrum complanatum</name>
    <name type="common">Issler's clubmoss</name>
    <name type="synonym">Lycopodium complanatum</name>
    <dbReference type="NCBI Taxonomy" id="34168"/>
    <lineage>
        <taxon>Eukaryota</taxon>
        <taxon>Viridiplantae</taxon>
        <taxon>Streptophyta</taxon>
        <taxon>Embryophyta</taxon>
        <taxon>Tracheophyta</taxon>
        <taxon>Lycopodiopsida</taxon>
        <taxon>Lycopodiales</taxon>
        <taxon>Lycopodiaceae</taxon>
        <taxon>Lycopodioideae</taxon>
        <taxon>Diphasiastrum</taxon>
    </lineage>
</organism>
<gene>
    <name evidence="1" type="ORF">O6H91_08G115300</name>
</gene>
<accession>A0ACC2D1M2</accession>
<proteinExistence type="predicted"/>
<comment type="caution">
    <text evidence="1">The sequence shown here is derived from an EMBL/GenBank/DDBJ whole genome shotgun (WGS) entry which is preliminary data.</text>
</comment>
<evidence type="ECO:0000313" key="2">
    <source>
        <dbReference type="Proteomes" id="UP001162992"/>
    </source>
</evidence>
<name>A0ACC2D1M2_DIPCM</name>
<evidence type="ECO:0000313" key="1">
    <source>
        <dbReference type="EMBL" id="KAJ7548049.1"/>
    </source>
</evidence>
<reference evidence="2" key="1">
    <citation type="journal article" date="2024" name="Proc. Natl. Acad. Sci. U.S.A.">
        <title>Extraordinary preservation of gene collinearity over three hundred million years revealed in homosporous lycophytes.</title>
        <authorList>
            <person name="Li C."/>
            <person name="Wickell D."/>
            <person name="Kuo L.Y."/>
            <person name="Chen X."/>
            <person name="Nie B."/>
            <person name="Liao X."/>
            <person name="Peng D."/>
            <person name="Ji J."/>
            <person name="Jenkins J."/>
            <person name="Williams M."/>
            <person name="Shu S."/>
            <person name="Plott C."/>
            <person name="Barry K."/>
            <person name="Rajasekar S."/>
            <person name="Grimwood J."/>
            <person name="Han X."/>
            <person name="Sun S."/>
            <person name="Hou Z."/>
            <person name="He W."/>
            <person name="Dai G."/>
            <person name="Sun C."/>
            <person name="Schmutz J."/>
            <person name="Leebens-Mack J.H."/>
            <person name="Li F.W."/>
            <person name="Wang L."/>
        </authorList>
    </citation>
    <scope>NUCLEOTIDE SEQUENCE [LARGE SCALE GENOMIC DNA]</scope>
    <source>
        <strain evidence="2">cv. PW_Plant_1</strain>
    </source>
</reference>
<keyword evidence="2" id="KW-1185">Reference proteome</keyword>
<dbReference type="Proteomes" id="UP001162992">
    <property type="component" value="Chromosome 8"/>
</dbReference>